<dbReference type="Proteomes" id="UP000052023">
    <property type="component" value="Unassembled WGS sequence"/>
</dbReference>
<sequence>MTLINELLPAAANVFTGPTDRALGGLTSTFLLSMAGPMLTLPIERIERQLQKKEREGYADDRRLNPTLSDAVKKELGGGRFRRAPFFAPGQWSFTEWPADINIANEMPTELCTALGSDEAFVRAAALETTRWCSCLRNALAHGGIAYLNGYGHSSYHGGPVEMFCFISGKYAERGDETPVALNCLRIRESHFLDFLQRWVNWLEASSVMKQLAA</sequence>
<reference evidence="1 2" key="1">
    <citation type="submission" date="2014-03" db="EMBL/GenBank/DDBJ databases">
        <title>Bradyrhizobium valentinum sp. nov., isolated from effective nodules of Lupinus mariae-josephae, a lupine endemic of basic-lime soils in Eastern Spain.</title>
        <authorList>
            <person name="Duran D."/>
            <person name="Rey L."/>
            <person name="Navarro A."/>
            <person name="Busquets A."/>
            <person name="Imperial J."/>
            <person name="Ruiz-Argueso T."/>
        </authorList>
    </citation>
    <scope>NUCLEOTIDE SEQUENCE [LARGE SCALE GENOMIC DNA]</scope>
    <source>
        <strain evidence="1 2">Ro19</strain>
    </source>
</reference>
<evidence type="ECO:0000313" key="2">
    <source>
        <dbReference type="Proteomes" id="UP000052023"/>
    </source>
</evidence>
<name>A0A0R3NB94_9BRAD</name>
<dbReference type="RefSeq" id="WP_057841904.1">
    <property type="nucleotide sequence ID" value="NZ_LLYA01000018.1"/>
</dbReference>
<organism evidence="1 2">
    <name type="scientific">Bradyrhizobium retamae</name>
    <dbReference type="NCBI Taxonomy" id="1300035"/>
    <lineage>
        <taxon>Bacteria</taxon>
        <taxon>Pseudomonadati</taxon>
        <taxon>Pseudomonadota</taxon>
        <taxon>Alphaproteobacteria</taxon>
        <taxon>Hyphomicrobiales</taxon>
        <taxon>Nitrobacteraceae</taxon>
        <taxon>Bradyrhizobium</taxon>
    </lineage>
</organism>
<proteinExistence type="predicted"/>
<accession>A0A0R3NB94</accession>
<dbReference type="OrthoDB" id="7841749at2"/>
<evidence type="ECO:0000313" key="1">
    <source>
        <dbReference type="EMBL" id="KRR29625.1"/>
    </source>
</evidence>
<keyword evidence="2" id="KW-1185">Reference proteome</keyword>
<comment type="caution">
    <text evidence="1">The sequence shown here is derived from an EMBL/GenBank/DDBJ whole genome shotgun (WGS) entry which is preliminary data.</text>
</comment>
<gene>
    <name evidence="1" type="ORF">CQ13_38390</name>
</gene>
<protein>
    <submittedName>
        <fullName evidence="1">Uncharacterized protein</fullName>
    </submittedName>
</protein>
<dbReference type="AlphaFoldDB" id="A0A0R3NB94"/>
<dbReference type="EMBL" id="LLYA01000018">
    <property type="protein sequence ID" value="KRR29625.1"/>
    <property type="molecule type" value="Genomic_DNA"/>
</dbReference>